<name>A0ABY4PJK2_9LACO</name>
<evidence type="ECO:0000313" key="2">
    <source>
        <dbReference type="Proteomes" id="UP000831859"/>
    </source>
</evidence>
<keyword evidence="1" id="KW-0614">Plasmid</keyword>
<gene>
    <name evidence="1" type="ORF">MOO46_07315</name>
</gene>
<evidence type="ECO:0000313" key="1">
    <source>
        <dbReference type="EMBL" id="UQS85793.1"/>
    </source>
</evidence>
<sequence length="50" mass="5761">MPVDTQLGYKRLDYGDLLNDMKNLIIKYFGSDINLDDNSVLGMFANFRSK</sequence>
<dbReference type="Proteomes" id="UP000831859">
    <property type="component" value="Plasmid p1unnamed"/>
</dbReference>
<organism evidence="1 2">
    <name type="scientific">Apilactobacillus apisilvae</name>
    <dbReference type="NCBI Taxonomy" id="2923364"/>
    <lineage>
        <taxon>Bacteria</taxon>
        <taxon>Bacillati</taxon>
        <taxon>Bacillota</taxon>
        <taxon>Bacilli</taxon>
        <taxon>Lactobacillales</taxon>
        <taxon>Lactobacillaceae</taxon>
        <taxon>Apilactobacillus</taxon>
    </lineage>
</organism>
<dbReference type="RefSeq" id="WP_249511757.1">
    <property type="nucleotide sequence ID" value="NZ_CP093363.1"/>
</dbReference>
<accession>A0ABY4PJK2</accession>
<geneLocation type="plasmid" evidence="1 2">
    <name>p1unnamed</name>
</geneLocation>
<reference evidence="1 2" key="1">
    <citation type="journal article" date="2022" name="Int. J. Syst. Evol. Microbiol.">
        <title>Apilactobacillus apisilvae sp. nov., Nicolia spurrieriana gen. nov. sp. nov., Bombilactobacillus folatiphilus sp. nov. and Bombilactobacillus thymidiniphilus sp. nov., four new lactic acid bacterial isolates from stingless bees Tetragonula carbonaria and Austroplebeia australis.</title>
        <authorList>
            <person name="Oliphant S.A."/>
            <person name="Watson-Haigh N.S."/>
            <person name="Sumby K.M."/>
            <person name="Gardner J."/>
            <person name="Groom S."/>
            <person name="Jiranek V."/>
        </authorList>
    </citation>
    <scope>NUCLEOTIDE SEQUENCE [LARGE SCALE GENOMIC DNA]</scope>
    <source>
        <strain evidence="1 2">SG5_A10</strain>
    </source>
</reference>
<dbReference type="EMBL" id="CP093363">
    <property type="protein sequence ID" value="UQS85793.1"/>
    <property type="molecule type" value="Genomic_DNA"/>
</dbReference>
<keyword evidence="2" id="KW-1185">Reference proteome</keyword>
<protein>
    <submittedName>
        <fullName evidence="1">Uncharacterized protein</fullName>
    </submittedName>
</protein>
<proteinExistence type="predicted"/>